<dbReference type="EMBL" id="GBXM01072500">
    <property type="protein sequence ID" value="JAH36077.1"/>
    <property type="molecule type" value="Transcribed_RNA"/>
</dbReference>
<accession>A0A0E9S4D3</accession>
<proteinExistence type="predicted"/>
<name>A0A0E9S4D3_ANGAN</name>
<sequence>MDGVQAPCSEGVPVRRKSKHGCRNRITFKTNAYKKKNTTRKCCVLSRGALDPKKRDFVPTNCQLASAVLH</sequence>
<reference evidence="1" key="2">
    <citation type="journal article" date="2015" name="Fish Shellfish Immunol.">
        <title>Early steps in the European eel (Anguilla anguilla)-Vibrio vulnificus interaction in the gills: Role of the RtxA13 toxin.</title>
        <authorList>
            <person name="Callol A."/>
            <person name="Pajuelo D."/>
            <person name="Ebbesson L."/>
            <person name="Teles M."/>
            <person name="MacKenzie S."/>
            <person name="Amaro C."/>
        </authorList>
    </citation>
    <scope>NUCLEOTIDE SEQUENCE</scope>
</reference>
<protein>
    <submittedName>
        <fullName evidence="1">Uncharacterized protein</fullName>
    </submittedName>
</protein>
<evidence type="ECO:0000313" key="1">
    <source>
        <dbReference type="EMBL" id="JAH36077.1"/>
    </source>
</evidence>
<organism evidence="1">
    <name type="scientific">Anguilla anguilla</name>
    <name type="common">European freshwater eel</name>
    <name type="synonym">Muraena anguilla</name>
    <dbReference type="NCBI Taxonomy" id="7936"/>
    <lineage>
        <taxon>Eukaryota</taxon>
        <taxon>Metazoa</taxon>
        <taxon>Chordata</taxon>
        <taxon>Craniata</taxon>
        <taxon>Vertebrata</taxon>
        <taxon>Euteleostomi</taxon>
        <taxon>Actinopterygii</taxon>
        <taxon>Neopterygii</taxon>
        <taxon>Teleostei</taxon>
        <taxon>Anguilliformes</taxon>
        <taxon>Anguillidae</taxon>
        <taxon>Anguilla</taxon>
    </lineage>
</organism>
<dbReference type="AlphaFoldDB" id="A0A0E9S4D3"/>
<reference evidence="1" key="1">
    <citation type="submission" date="2014-11" db="EMBL/GenBank/DDBJ databases">
        <authorList>
            <person name="Amaro Gonzalez C."/>
        </authorList>
    </citation>
    <scope>NUCLEOTIDE SEQUENCE</scope>
</reference>